<evidence type="ECO:0000256" key="16">
    <source>
        <dbReference type="PIRSR" id="PIRSR001959-1"/>
    </source>
</evidence>
<dbReference type="OMA" id="ERCWGTM"/>
<evidence type="ECO:0000256" key="17">
    <source>
        <dbReference type="PIRSR" id="PIRSR001959-2"/>
    </source>
</evidence>
<evidence type="ECO:0000256" key="7">
    <source>
        <dbReference type="ARBA" id="ARBA00022729"/>
    </source>
</evidence>
<evidence type="ECO:0000256" key="4">
    <source>
        <dbReference type="ARBA" id="ARBA00022475"/>
    </source>
</evidence>
<evidence type="ECO:0000256" key="8">
    <source>
        <dbReference type="ARBA" id="ARBA00022843"/>
    </source>
</evidence>
<evidence type="ECO:0000256" key="18">
    <source>
        <dbReference type="SAM" id="MobiDB-lite"/>
    </source>
</evidence>
<dbReference type="SUPFAM" id="SSF49265">
    <property type="entry name" value="Fibronectin type III"/>
    <property type="match status" value="2"/>
</dbReference>
<keyword evidence="5" id="KW-1017">Isopeptide bond</keyword>
<dbReference type="GO" id="GO:0007420">
    <property type="term" value="P:brain development"/>
    <property type="evidence" value="ECO:0007669"/>
    <property type="project" value="Ensembl"/>
</dbReference>
<evidence type="ECO:0000256" key="13">
    <source>
        <dbReference type="ARBA" id="ARBA00023180"/>
    </source>
</evidence>
<feature type="site" description="Interaction with APS and STAT5, and" evidence="16">
    <location>
        <position position="375"/>
    </location>
</feature>
<protein>
    <recommendedName>
        <fullName evidence="3">Erythropoietin receptor</fullName>
    </recommendedName>
</protein>
<dbReference type="GO" id="GO:0007507">
    <property type="term" value="P:heart development"/>
    <property type="evidence" value="ECO:0007669"/>
    <property type="project" value="Ensembl"/>
</dbReference>
<dbReference type="InterPro" id="IPR013783">
    <property type="entry name" value="Ig-like_fold"/>
</dbReference>
<dbReference type="GO" id="GO:0046697">
    <property type="term" value="P:decidualization"/>
    <property type="evidence" value="ECO:0007669"/>
    <property type="project" value="Ensembl"/>
</dbReference>
<dbReference type="InterPro" id="IPR015152">
    <property type="entry name" value="Growth/epo_recpt_lig-bind"/>
</dbReference>
<feature type="site" description="Required for CrkL binding" evidence="16">
    <location>
        <position position="509"/>
    </location>
</feature>
<evidence type="ECO:0000256" key="2">
    <source>
        <dbReference type="ARBA" id="ARBA00007885"/>
    </source>
</evidence>
<feature type="compositionally biased region" description="Low complexity" evidence="18">
    <location>
        <begin position="493"/>
        <end position="508"/>
    </location>
</feature>
<feature type="site" description="Required for ligand binding" evidence="16">
    <location>
        <position position="125"/>
    </location>
</feature>
<evidence type="ECO:0000256" key="9">
    <source>
        <dbReference type="ARBA" id="ARBA00022989"/>
    </source>
</evidence>
<feature type="domain" description="Fibronectin type-III" evidence="21">
    <location>
        <begin position="155"/>
        <end position="252"/>
    </location>
</feature>
<keyword evidence="7 20" id="KW-0732">Signal</keyword>
<feature type="site" description="Required for STAT5/PTPN11/SOCS3 binding" evidence="16">
    <location>
        <position position="450"/>
    </location>
</feature>
<evidence type="ECO:0000256" key="5">
    <source>
        <dbReference type="ARBA" id="ARBA00022499"/>
    </source>
</evidence>
<evidence type="ECO:0000256" key="10">
    <source>
        <dbReference type="ARBA" id="ARBA00023136"/>
    </source>
</evidence>
<organism evidence="22 23">
    <name type="scientific">Phascolarctos cinereus</name>
    <name type="common">Koala</name>
    <dbReference type="NCBI Taxonomy" id="38626"/>
    <lineage>
        <taxon>Eukaryota</taxon>
        <taxon>Metazoa</taxon>
        <taxon>Chordata</taxon>
        <taxon>Craniata</taxon>
        <taxon>Vertebrata</taxon>
        <taxon>Euteleostomi</taxon>
        <taxon>Mammalia</taxon>
        <taxon>Metatheria</taxon>
        <taxon>Diprotodontia</taxon>
        <taxon>Phascolarctidae</taxon>
        <taxon>Phascolarctos</taxon>
    </lineage>
</organism>
<evidence type="ECO:0000313" key="22">
    <source>
        <dbReference type="Proteomes" id="UP000515140"/>
    </source>
</evidence>
<sequence length="533" mass="58796">MERAGPPHWPGIGSLCVLLSAGAAWATPAPQWELKREPGLEGPLFESKVTLLLAEEKEKPICFTQRLEDLVCFWEEMASLGSRNYSFFYQLEQDFWKPCMLKVVWTARDTIRYTCPFPLSDASSFIPLELKVTATPNGTELHRTIYINEVVFLDPPSGLTVEQMETPSQVALHWLPPPMAHVTKDIHYEVKYSEVAGTMEQRVNIQEGRTDCVIANLRGHTHYTFTVRAKMAEPSYSGYWSSWSQPVTVLIASELDPLILSMSVILTVILLLLIISGLLSQRRFLKQMFWPGIPSPEHGFEGLFTIHRGNFQLWLGQSNACLWWGPLGAYLEEPPARLEVLSERRWVAPAEPAREEEPLLVPEASRLAQGAKDDYLVLDTRLLPHSPAAGPLGLGSCSLRGSGSRESKVLETEGDPAVETDAKSVSSSTASISALEPEQEEQASASNFEYTILDPSSQLLCPRASPPSSTPQPPDLKYLYLMVSDSGISADYSSAGSQGAPGSSPEGPYSNLYENSLLQPSPEPLPPSYVACS</sequence>
<name>A0A6P5KZF7_PHACI</name>
<dbReference type="GO" id="GO:0042802">
    <property type="term" value="F:identical protein binding"/>
    <property type="evidence" value="ECO:0007669"/>
    <property type="project" value="Ensembl"/>
</dbReference>
<comment type="function">
    <text evidence="14">Receptor for erythropoietin, which mediates erythropoietin-induced erythroblast proliferation and differentiation. Upon EPO stimulation, EPOR dimerizes triggering the JAK2/STAT5 signaling cascade. In some cell types, can also activate STAT1 and STAT3. May also activate the LYN tyrosine kinase.</text>
</comment>
<keyword evidence="22" id="KW-1185">Reference proteome</keyword>
<dbReference type="CTD" id="2057"/>
<evidence type="ECO:0000256" key="15">
    <source>
        <dbReference type="ARBA" id="ARBA00046789"/>
    </source>
</evidence>
<dbReference type="InterPro" id="IPR036116">
    <property type="entry name" value="FN3_sf"/>
</dbReference>
<evidence type="ECO:0000256" key="12">
    <source>
        <dbReference type="ARBA" id="ARBA00023170"/>
    </source>
</evidence>
<feature type="disulfide bond" evidence="17">
    <location>
        <begin position="62"/>
        <end position="72"/>
    </location>
</feature>
<evidence type="ECO:0000313" key="23">
    <source>
        <dbReference type="RefSeq" id="XP_020850812.1"/>
    </source>
</evidence>
<keyword evidence="11 17" id="KW-1015">Disulfide bond</keyword>
<reference evidence="23" key="1">
    <citation type="submission" date="2025-08" db="UniProtKB">
        <authorList>
            <consortium name="RefSeq"/>
        </authorList>
    </citation>
    <scope>IDENTIFICATION</scope>
    <source>
        <tissue evidence="23">Spleen</tissue>
    </source>
</reference>
<dbReference type="GO" id="GO:0009897">
    <property type="term" value="C:external side of plasma membrane"/>
    <property type="evidence" value="ECO:0007669"/>
    <property type="project" value="TreeGrafter"/>
</dbReference>
<dbReference type="Gene3D" id="2.60.40.10">
    <property type="entry name" value="Immunoglobulins"/>
    <property type="match status" value="2"/>
</dbReference>
<keyword evidence="10 19" id="KW-0472">Membrane</keyword>
<keyword evidence="6 19" id="KW-0812">Transmembrane</keyword>
<keyword evidence="9 19" id="KW-1133">Transmembrane helix</keyword>
<keyword evidence="12 23" id="KW-0675">Receptor</keyword>
<evidence type="ECO:0000256" key="1">
    <source>
        <dbReference type="ARBA" id="ARBA00004251"/>
    </source>
</evidence>
<dbReference type="Proteomes" id="UP000515140">
    <property type="component" value="Unplaced"/>
</dbReference>
<evidence type="ECO:0000256" key="11">
    <source>
        <dbReference type="ARBA" id="ARBA00023157"/>
    </source>
</evidence>
<feature type="disulfide bond" evidence="17">
    <location>
        <begin position="99"/>
        <end position="115"/>
    </location>
</feature>
<dbReference type="InParanoid" id="A0A6P5KZF7"/>
<dbReference type="PROSITE" id="PS50853">
    <property type="entry name" value="FN3"/>
    <property type="match status" value="1"/>
</dbReference>
<dbReference type="PIRSF" id="PIRSF001959">
    <property type="entry name" value="EPO_receptor"/>
    <property type="match status" value="1"/>
</dbReference>
<dbReference type="Pfam" id="PF00041">
    <property type="entry name" value="fn3"/>
    <property type="match status" value="1"/>
</dbReference>
<feature type="region of interest" description="Disordered" evidence="18">
    <location>
        <begin position="490"/>
        <end position="533"/>
    </location>
</feature>
<feature type="transmembrane region" description="Helical" evidence="19">
    <location>
        <begin position="258"/>
        <end position="279"/>
    </location>
</feature>
<gene>
    <name evidence="23" type="primary">EPOR</name>
</gene>
<evidence type="ECO:0000256" key="20">
    <source>
        <dbReference type="SAM" id="SignalP"/>
    </source>
</evidence>
<dbReference type="Pfam" id="PF09067">
    <property type="entry name" value="EpoR_lig-bind"/>
    <property type="match status" value="1"/>
</dbReference>
<dbReference type="PANTHER" id="PTHR23037">
    <property type="entry name" value="CYTOKINE RECEPTOR"/>
    <property type="match status" value="1"/>
</dbReference>
<comment type="subunit">
    <text evidence="15">Forms homodimers on EPO stimulation. The tyrosine-phosphorylated form interacts with several SH2 domain-containing proteins including LYN, the adapter protein SH2B2, PTPN6, PTPN11, JAK2, PI3 kinases, STAT5A/B, SOCS3, CRKL. Interacts with INPP5D/SHIP1. SH2B2 binding inhibits the JAK-STAT signaling. Interacts with RHEX; this interaction occurs in a erythropoietin (EPO)-dependent manner. Interacts with ATXN2L.</text>
</comment>
<dbReference type="GO" id="GO:0016607">
    <property type="term" value="C:nuclear speck"/>
    <property type="evidence" value="ECO:0007669"/>
    <property type="project" value="Ensembl"/>
</dbReference>
<dbReference type="GO" id="GO:0043161">
    <property type="term" value="P:proteasome-mediated ubiquitin-dependent protein catabolic process"/>
    <property type="evidence" value="ECO:0007669"/>
    <property type="project" value="Ensembl"/>
</dbReference>
<dbReference type="AlphaFoldDB" id="A0A6P5KZF7"/>
<dbReference type="KEGG" id="pcw:110214315"/>
<evidence type="ECO:0000256" key="6">
    <source>
        <dbReference type="ARBA" id="ARBA00022692"/>
    </source>
</evidence>
<feature type="region of interest" description="Disordered" evidence="18">
    <location>
        <begin position="394"/>
        <end position="444"/>
    </location>
</feature>
<feature type="site" description="Interaction with PTPN6" evidence="16">
    <location>
        <position position="478"/>
    </location>
</feature>
<dbReference type="PANTHER" id="PTHR23037:SF28">
    <property type="entry name" value="ERYTHROPOIETIN RECEPTOR"/>
    <property type="match status" value="1"/>
</dbReference>
<keyword evidence="13" id="KW-0325">Glycoprotein</keyword>
<accession>A0A6P5KZF7</accession>
<dbReference type="InterPro" id="IPR009167">
    <property type="entry name" value="Erythropoietin_rcpt"/>
</dbReference>
<evidence type="ECO:0000256" key="3">
    <source>
        <dbReference type="ARBA" id="ARBA00018355"/>
    </source>
</evidence>
<dbReference type="SMART" id="SM00060">
    <property type="entry name" value="FN3"/>
    <property type="match status" value="1"/>
</dbReference>
<comment type="subcellular location">
    <subcellularLocation>
        <location evidence="1">Cell membrane</location>
        <topology evidence="1">Single-pass type I membrane protein</topology>
    </subcellularLocation>
</comment>
<feature type="signal peptide" evidence="20">
    <location>
        <begin position="1"/>
        <end position="26"/>
    </location>
</feature>
<dbReference type="RefSeq" id="XP_020850812.1">
    <property type="nucleotide sequence ID" value="XM_020995153.1"/>
</dbReference>
<dbReference type="CDD" id="cd00063">
    <property type="entry name" value="FN3"/>
    <property type="match status" value="1"/>
</dbReference>
<dbReference type="FunCoup" id="A0A6P5KZF7">
    <property type="interactions" value="729"/>
</dbReference>
<proteinExistence type="inferred from homology"/>
<dbReference type="GO" id="GO:0004900">
    <property type="term" value="F:erythropoietin receptor activity"/>
    <property type="evidence" value="ECO:0007669"/>
    <property type="project" value="Ensembl"/>
</dbReference>
<evidence type="ECO:0000259" key="21">
    <source>
        <dbReference type="PROSITE" id="PS50853"/>
    </source>
</evidence>
<feature type="site" description="Required for STAT1/STAT3 activation" evidence="16">
    <location>
        <position position="480"/>
    </location>
</feature>
<dbReference type="InterPro" id="IPR003961">
    <property type="entry name" value="FN3_dom"/>
</dbReference>
<feature type="chain" id="PRO_5027848351" description="Erythropoietin receptor" evidence="20">
    <location>
        <begin position="27"/>
        <end position="533"/>
    </location>
</feature>
<evidence type="ECO:0000256" key="19">
    <source>
        <dbReference type="SAM" id="Phobius"/>
    </source>
</evidence>
<dbReference type="GeneID" id="110214315"/>
<keyword evidence="4" id="KW-1003">Cell membrane</keyword>
<comment type="similarity">
    <text evidence="2">Belongs to the type I cytokine receptor family. Type 1 subfamily.</text>
</comment>
<dbReference type="InterPro" id="IPR003528">
    <property type="entry name" value="Long_hematopoietin_rcpt_CS"/>
</dbReference>
<keyword evidence="8" id="KW-0832">Ubl conjugation</keyword>
<dbReference type="PROSITE" id="PS01352">
    <property type="entry name" value="HEMATOPO_REC_L_F1"/>
    <property type="match status" value="1"/>
</dbReference>
<evidence type="ECO:0000256" key="14">
    <source>
        <dbReference type="ARBA" id="ARBA00045148"/>
    </source>
</evidence>
<feature type="compositionally biased region" description="Low complexity" evidence="18">
    <location>
        <begin position="423"/>
        <end position="434"/>
    </location>
</feature>